<keyword evidence="3" id="KW-1185">Reference proteome</keyword>
<evidence type="ECO:0000256" key="1">
    <source>
        <dbReference type="SAM" id="SignalP"/>
    </source>
</evidence>
<dbReference type="AlphaFoldDB" id="A0A139H9G8"/>
<comment type="caution">
    <text evidence="2">The sequence shown here is derived from an EMBL/GenBank/DDBJ whole genome shotgun (WGS) entry which is preliminary data.</text>
</comment>
<dbReference type="EMBL" id="LFZN01000099">
    <property type="protein sequence ID" value="KXS99093.1"/>
    <property type="molecule type" value="Genomic_DNA"/>
</dbReference>
<feature type="signal peptide" evidence="1">
    <location>
        <begin position="1"/>
        <end position="16"/>
    </location>
</feature>
<name>A0A139H9G8_9PEZI</name>
<dbReference type="OrthoDB" id="3647598at2759"/>
<organism evidence="2 3">
    <name type="scientific">Pseudocercospora eumusae</name>
    <dbReference type="NCBI Taxonomy" id="321146"/>
    <lineage>
        <taxon>Eukaryota</taxon>
        <taxon>Fungi</taxon>
        <taxon>Dikarya</taxon>
        <taxon>Ascomycota</taxon>
        <taxon>Pezizomycotina</taxon>
        <taxon>Dothideomycetes</taxon>
        <taxon>Dothideomycetidae</taxon>
        <taxon>Mycosphaerellales</taxon>
        <taxon>Mycosphaerellaceae</taxon>
        <taxon>Pseudocercospora</taxon>
    </lineage>
</organism>
<accession>A0A139H9G8</accession>
<feature type="chain" id="PRO_5007806508" evidence="1">
    <location>
        <begin position="17"/>
        <end position="294"/>
    </location>
</feature>
<gene>
    <name evidence="2" type="ORF">AC578_3523</name>
</gene>
<keyword evidence="1" id="KW-0732">Signal</keyword>
<sequence length="294" mass="31313">MQFPLLALAVFGLASAAPHANPEAEPAPVPVQLPASQNTQVQIINLQATIVKLADDIVKTNQDKAKNDYNTAKTQFTNIGNIVKTPTSYQCPPPTSNGRISSAENALIALNTTQNHLSTLSLHLQDTASSNALINSDFCSAYSNLKSINYYIFSILGTPSNGASNSPISLSASPGYDANKLDQTYQSSLVALEALIAALNITGASPQSKDAFQKAEIALESYAQAANHPDVGNCALKTKIRGVRTRQDAVEFVYVVERTVQEVYVDVRAQNGEVEGDFCKIDAYMKGVGGFVGA</sequence>
<evidence type="ECO:0000313" key="3">
    <source>
        <dbReference type="Proteomes" id="UP000070133"/>
    </source>
</evidence>
<dbReference type="Proteomes" id="UP000070133">
    <property type="component" value="Unassembled WGS sequence"/>
</dbReference>
<proteinExistence type="predicted"/>
<protein>
    <submittedName>
        <fullName evidence="2">Uncharacterized protein</fullName>
    </submittedName>
</protein>
<evidence type="ECO:0000313" key="2">
    <source>
        <dbReference type="EMBL" id="KXS99093.1"/>
    </source>
</evidence>
<reference evidence="2 3" key="1">
    <citation type="submission" date="2015-07" db="EMBL/GenBank/DDBJ databases">
        <title>Comparative genomics of the Sigatoka disease complex on banana suggests a link between parallel evolutionary changes in Pseudocercospora fijiensis and Pseudocercospora eumusae and increased virulence on the banana host.</title>
        <authorList>
            <person name="Chang T.-C."/>
            <person name="Salvucci A."/>
            <person name="Crous P.W."/>
            <person name="Stergiopoulos I."/>
        </authorList>
    </citation>
    <scope>NUCLEOTIDE SEQUENCE [LARGE SCALE GENOMIC DNA]</scope>
    <source>
        <strain evidence="2 3">CBS 114824</strain>
    </source>
</reference>